<organism evidence="6 7">
    <name type="scientific">Roseomonas gilardii</name>
    <dbReference type="NCBI Taxonomy" id="257708"/>
    <lineage>
        <taxon>Bacteria</taxon>
        <taxon>Pseudomonadati</taxon>
        <taxon>Pseudomonadota</taxon>
        <taxon>Alphaproteobacteria</taxon>
        <taxon>Acetobacterales</taxon>
        <taxon>Roseomonadaceae</taxon>
        <taxon>Roseomonas</taxon>
    </lineage>
</organism>
<dbReference type="Proteomes" id="UP000185494">
    <property type="component" value="Chromosome 1"/>
</dbReference>
<dbReference type="PANTHER" id="PTHR11748:SF103">
    <property type="entry name" value="GLYCOLATE OXIDASE SUBUNIT GLCE"/>
    <property type="match status" value="1"/>
</dbReference>
<accession>A0A1L7ACK9</accession>
<dbReference type="GO" id="GO:0071949">
    <property type="term" value="F:FAD binding"/>
    <property type="evidence" value="ECO:0007669"/>
    <property type="project" value="InterPro"/>
</dbReference>
<dbReference type="InterPro" id="IPR016169">
    <property type="entry name" value="FAD-bd_PCMH_sub2"/>
</dbReference>
<reference evidence="6 7" key="1">
    <citation type="submission" date="2016-05" db="EMBL/GenBank/DDBJ databases">
        <title>Complete Genome and Methylome Analysis of Psychrotrophic Bacterial Isolates from Antarctic Lake Untersee.</title>
        <authorList>
            <person name="Fomenkov A."/>
            <person name="Akimov V.N."/>
            <person name="Vasilyeva L.V."/>
            <person name="Andersen D."/>
            <person name="Vincze T."/>
            <person name="Roberts R.J."/>
        </authorList>
    </citation>
    <scope>NUCLEOTIDE SEQUENCE [LARGE SCALE GENOMIC DNA]</scope>
    <source>
        <strain evidence="6 7">U14-5</strain>
    </source>
</reference>
<dbReference type="SUPFAM" id="SSF56176">
    <property type="entry name" value="FAD-binding/transporter-associated domain-like"/>
    <property type="match status" value="1"/>
</dbReference>
<dbReference type="Pfam" id="PF01565">
    <property type="entry name" value="FAD_binding_4"/>
    <property type="match status" value="1"/>
</dbReference>
<evidence type="ECO:0000256" key="1">
    <source>
        <dbReference type="ARBA" id="ARBA00001974"/>
    </source>
</evidence>
<dbReference type="SUPFAM" id="SSF55103">
    <property type="entry name" value="FAD-linked oxidases, C-terminal domain"/>
    <property type="match status" value="1"/>
</dbReference>
<keyword evidence="3" id="KW-0274">FAD</keyword>
<dbReference type="RefSeq" id="WP_075797481.1">
    <property type="nucleotide sequence ID" value="NZ_CP015583.1"/>
</dbReference>
<evidence type="ECO:0000256" key="4">
    <source>
        <dbReference type="ARBA" id="ARBA00023002"/>
    </source>
</evidence>
<feature type="domain" description="FAD-binding PCMH-type" evidence="5">
    <location>
        <begin position="6"/>
        <end position="192"/>
    </location>
</feature>
<name>A0A1L7ACK9_9PROT</name>
<gene>
    <name evidence="6" type="ORF">RGI145_04880</name>
</gene>
<dbReference type="InterPro" id="IPR016166">
    <property type="entry name" value="FAD-bd_PCMH"/>
</dbReference>
<dbReference type="GO" id="GO:0016491">
    <property type="term" value="F:oxidoreductase activity"/>
    <property type="evidence" value="ECO:0007669"/>
    <property type="project" value="UniProtKB-KW"/>
</dbReference>
<dbReference type="eggNOG" id="COG0277">
    <property type="taxonomic scope" value="Bacteria"/>
</dbReference>
<evidence type="ECO:0000256" key="2">
    <source>
        <dbReference type="ARBA" id="ARBA00022630"/>
    </source>
</evidence>
<sequence>MSDIPVGNIPVGDILAPAEEASVARVVAEAHAAGEPLLVEGGGTKRAALRPVQAARSLSLRNLSGITFYRPQEMVISALAGTPIPEIEAALAERGQQLIAEPPDPRPIFGGEAAATLGGTVAANLSGPRRINGGAMRDHVLGVRFVNGEGEVLRSGGRVLKNVTGLDLCKLLSGSHGTLGVMTEITLKVLPASEATATLAVRVPDLKHGVGALAAALGSPFGVSAAAILPEGHAALGLDGVLAVARLEDFSESVRYRAERLREALGLYGALTLIEGEDSRALWRAVRDAVPLGAAPEEAVWRVSLRPSAAPGVAEALRREFGARLLLDWGGGLVWVAGPASEAAHAAVMRAALSAGGTFLLFRGPEPLRAAVPVIPEEVPALAALSQRVKAALDPRGILNPGRLRAA</sequence>
<protein>
    <submittedName>
        <fullName evidence="6">FAD-linked oxidase</fullName>
    </submittedName>
</protein>
<evidence type="ECO:0000313" key="6">
    <source>
        <dbReference type="EMBL" id="APT56537.1"/>
    </source>
</evidence>
<dbReference type="InterPro" id="IPR004113">
    <property type="entry name" value="FAD-bd_oxidored_4_C"/>
</dbReference>
<dbReference type="InterPro" id="IPR036318">
    <property type="entry name" value="FAD-bd_PCMH-like_sf"/>
</dbReference>
<dbReference type="STRING" id="257708.RGI145_04880"/>
<evidence type="ECO:0000256" key="3">
    <source>
        <dbReference type="ARBA" id="ARBA00022827"/>
    </source>
</evidence>
<dbReference type="KEGG" id="rgi:RGI145_04880"/>
<evidence type="ECO:0000259" key="5">
    <source>
        <dbReference type="PROSITE" id="PS51387"/>
    </source>
</evidence>
<dbReference type="AlphaFoldDB" id="A0A1L7ACK9"/>
<keyword evidence="4" id="KW-0560">Oxidoreductase</keyword>
<comment type="cofactor">
    <cofactor evidence="1">
        <name>FAD</name>
        <dbReference type="ChEBI" id="CHEBI:57692"/>
    </cofactor>
</comment>
<dbReference type="PANTHER" id="PTHR11748">
    <property type="entry name" value="D-LACTATE DEHYDROGENASE"/>
    <property type="match status" value="1"/>
</dbReference>
<evidence type="ECO:0000313" key="7">
    <source>
        <dbReference type="Proteomes" id="UP000185494"/>
    </source>
</evidence>
<dbReference type="PROSITE" id="PS51387">
    <property type="entry name" value="FAD_PCMH"/>
    <property type="match status" value="1"/>
</dbReference>
<keyword evidence="2" id="KW-0285">Flavoprotein</keyword>
<dbReference type="Gene3D" id="3.30.465.10">
    <property type="match status" value="1"/>
</dbReference>
<proteinExistence type="predicted"/>
<dbReference type="Pfam" id="PF02913">
    <property type="entry name" value="FAD-oxidase_C"/>
    <property type="match status" value="1"/>
</dbReference>
<dbReference type="EMBL" id="CP015583">
    <property type="protein sequence ID" value="APT56537.1"/>
    <property type="molecule type" value="Genomic_DNA"/>
</dbReference>
<dbReference type="InterPro" id="IPR006094">
    <property type="entry name" value="Oxid_FAD_bind_N"/>
</dbReference>
<dbReference type="InterPro" id="IPR016164">
    <property type="entry name" value="FAD-linked_Oxase-like_C"/>
</dbReference>